<evidence type="ECO:0000313" key="2">
    <source>
        <dbReference type="EMBL" id="RGV19942.1"/>
    </source>
</evidence>
<dbReference type="InterPro" id="IPR022686">
    <property type="entry name" value="G2P_N"/>
</dbReference>
<evidence type="ECO:0000313" key="5">
    <source>
        <dbReference type="Proteomes" id="UP000284434"/>
    </source>
</evidence>
<dbReference type="GeneID" id="61276596"/>
<dbReference type="Proteomes" id="UP000284434">
    <property type="component" value="Unassembled WGS sequence"/>
</dbReference>
<gene>
    <name evidence="2" type="ORF">DWW24_17205</name>
    <name evidence="3" type="ORF">DXA53_18315</name>
</gene>
<sequence length="307" mass="36601">MIDTIWLILHHSTVNYKIDFMAEVGAKINVDIKRSNEYRIVGSLQNMQIYIEPTFVLIQGSLPKYYYGSNLVSLPRTELSNAIDKLSTDLGLPLREAIITRIDIGMNVEVDNPPRSYFSYFGILKKFERNIRRNSLYYEQKWCQLCFYDKVKEAKAHKDPLLTSEMLDKNILRYEIRYKHSWLKHYFKRNIKAKELFAKDPIVYLDLIAEWYLKYDDIIKIDIMKPKFEMTLMGLLRWELKDRSRKQDILKIIDSFSEKGDRKAARLKRVVTKMLNEDKGIEENMIREFNDKITECTEVHWDSILNE</sequence>
<feature type="domain" description="Replication-associated protein G2P N-terminal" evidence="1">
    <location>
        <begin position="42"/>
        <end position="185"/>
    </location>
</feature>
<proteinExistence type="predicted"/>
<organism evidence="3 5">
    <name type="scientific">Odoribacter splanchnicus</name>
    <dbReference type="NCBI Taxonomy" id="28118"/>
    <lineage>
        <taxon>Bacteria</taxon>
        <taxon>Pseudomonadati</taxon>
        <taxon>Bacteroidota</taxon>
        <taxon>Bacteroidia</taxon>
        <taxon>Bacteroidales</taxon>
        <taxon>Odoribacteraceae</taxon>
        <taxon>Odoribacter</taxon>
    </lineage>
</organism>
<evidence type="ECO:0000313" key="3">
    <source>
        <dbReference type="EMBL" id="RGY03516.1"/>
    </source>
</evidence>
<dbReference type="Pfam" id="PF05144">
    <property type="entry name" value="Phage_CRI"/>
    <property type="match status" value="1"/>
</dbReference>
<accession>A0A3D1UQN2</accession>
<name>A0A3D1UQN2_9BACT</name>
<dbReference type="EMBL" id="QRYW01000044">
    <property type="protein sequence ID" value="RGV19942.1"/>
    <property type="molecule type" value="Genomic_DNA"/>
</dbReference>
<dbReference type="AlphaFoldDB" id="A0A3D1UQN2"/>
<protein>
    <recommendedName>
        <fullName evidence="1">Replication-associated protein G2P N-terminal domain-containing protein</fullName>
    </recommendedName>
</protein>
<dbReference type="Proteomes" id="UP000283426">
    <property type="component" value="Unassembled WGS sequence"/>
</dbReference>
<dbReference type="OMA" id="NDKITEC"/>
<evidence type="ECO:0000313" key="4">
    <source>
        <dbReference type="Proteomes" id="UP000283426"/>
    </source>
</evidence>
<evidence type="ECO:0000259" key="1">
    <source>
        <dbReference type="Pfam" id="PF05144"/>
    </source>
</evidence>
<dbReference type="RefSeq" id="WP_013613516.1">
    <property type="nucleotide sequence ID" value="NZ_JADMSC010000086.1"/>
</dbReference>
<dbReference type="GO" id="GO:0006260">
    <property type="term" value="P:DNA replication"/>
    <property type="evidence" value="ECO:0007669"/>
    <property type="project" value="InterPro"/>
</dbReference>
<dbReference type="EMBL" id="QSCO01000036">
    <property type="protein sequence ID" value="RGY03516.1"/>
    <property type="molecule type" value="Genomic_DNA"/>
</dbReference>
<comment type="caution">
    <text evidence="3">The sequence shown here is derived from an EMBL/GenBank/DDBJ whole genome shotgun (WGS) entry which is preliminary data.</text>
</comment>
<reference evidence="4 5" key="1">
    <citation type="submission" date="2018-08" db="EMBL/GenBank/DDBJ databases">
        <title>A genome reference for cultivated species of the human gut microbiota.</title>
        <authorList>
            <person name="Zou Y."/>
            <person name="Xue W."/>
            <person name="Luo G."/>
        </authorList>
    </citation>
    <scope>NUCLEOTIDE SEQUENCE [LARGE SCALE GENOMIC DNA]</scope>
    <source>
        <strain evidence="2 4">AF14-6AC</strain>
        <strain evidence="3 5">OF03-11</strain>
    </source>
</reference>